<keyword evidence="2" id="KW-1185">Reference proteome</keyword>
<dbReference type="AlphaFoldDB" id="A0A5C2S9N5"/>
<name>A0A5C2S9N5_9APHY</name>
<sequence>MQMLHIVVLATAEIATEDVARACKVRSAALRIHRNCLAANHMGHRIWRFSRERFLTLMFGTARRCAVPLSLARLTRPTCFNLCAPLECYPPQLPPLLGWEVQRLGAPLS</sequence>
<reference evidence="1" key="1">
    <citation type="journal article" date="2018" name="Genome Biol. Evol.">
        <title>Genomics and development of Lentinus tigrinus, a white-rot wood-decaying mushroom with dimorphic fruiting bodies.</title>
        <authorList>
            <person name="Wu B."/>
            <person name="Xu Z."/>
            <person name="Knudson A."/>
            <person name="Carlson A."/>
            <person name="Chen N."/>
            <person name="Kovaka S."/>
            <person name="LaButti K."/>
            <person name="Lipzen A."/>
            <person name="Pennachio C."/>
            <person name="Riley R."/>
            <person name="Schakwitz W."/>
            <person name="Umezawa K."/>
            <person name="Ohm R.A."/>
            <person name="Grigoriev I.V."/>
            <person name="Nagy L.G."/>
            <person name="Gibbons J."/>
            <person name="Hibbett D."/>
        </authorList>
    </citation>
    <scope>NUCLEOTIDE SEQUENCE [LARGE SCALE GENOMIC DNA]</scope>
    <source>
        <strain evidence="1">ALCF2SS1-6</strain>
    </source>
</reference>
<gene>
    <name evidence="1" type="ORF">L227DRAFT_575520</name>
</gene>
<evidence type="ECO:0000313" key="2">
    <source>
        <dbReference type="Proteomes" id="UP000313359"/>
    </source>
</evidence>
<dbReference type="EMBL" id="ML122267">
    <property type="protein sequence ID" value="RPD59988.1"/>
    <property type="molecule type" value="Genomic_DNA"/>
</dbReference>
<dbReference type="Proteomes" id="UP000313359">
    <property type="component" value="Unassembled WGS sequence"/>
</dbReference>
<organism evidence="1 2">
    <name type="scientific">Lentinus tigrinus ALCF2SS1-6</name>
    <dbReference type="NCBI Taxonomy" id="1328759"/>
    <lineage>
        <taxon>Eukaryota</taxon>
        <taxon>Fungi</taxon>
        <taxon>Dikarya</taxon>
        <taxon>Basidiomycota</taxon>
        <taxon>Agaricomycotina</taxon>
        <taxon>Agaricomycetes</taxon>
        <taxon>Polyporales</taxon>
        <taxon>Polyporaceae</taxon>
        <taxon>Lentinus</taxon>
    </lineage>
</organism>
<protein>
    <submittedName>
        <fullName evidence="1">Uncharacterized protein</fullName>
    </submittedName>
</protein>
<proteinExistence type="predicted"/>
<accession>A0A5C2S9N5</accession>
<evidence type="ECO:0000313" key="1">
    <source>
        <dbReference type="EMBL" id="RPD59988.1"/>
    </source>
</evidence>